<dbReference type="PANTHER" id="PTHR11741:SF10">
    <property type="entry name" value="POLYPROTEIN OF EF-TS, CHLOROPLASTIC"/>
    <property type="match status" value="1"/>
</dbReference>
<evidence type="ECO:0000313" key="8">
    <source>
        <dbReference type="Proteomes" id="UP000649617"/>
    </source>
</evidence>
<dbReference type="AlphaFoldDB" id="A0A812QS07"/>
<sequence length="159" mass="17452">EGLEKKEDDFAAGVEKELAKYKNAGGEAKEEKKEEKEEKKEEPKEEKKEEEKKEEKPKVAVSAAQVKELRGRSGAGILDAKKALTECGGDMDEAMEWLKKKGMAKADKKAGNLSAEGVIASYVHFNSKLGVLVEVNSETDFVAINAIFKEFAADVAMQI</sequence>
<proteinExistence type="inferred from homology"/>
<gene>
    <name evidence="7" type="primary">PETs</name>
    <name evidence="7" type="ORF">SPIL2461_LOCUS9885</name>
</gene>
<dbReference type="PANTHER" id="PTHR11741">
    <property type="entry name" value="ELONGATION FACTOR TS"/>
    <property type="match status" value="1"/>
</dbReference>
<dbReference type="HAMAP" id="MF_00050">
    <property type="entry name" value="EF_Ts"/>
    <property type="match status" value="1"/>
</dbReference>
<dbReference type="InterPro" id="IPR001816">
    <property type="entry name" value="Transl_elong_EFTs/EF1B"/>
</dbReference>
<dbReference type="EMBL" id="CAJNIZ010017613">
    <property type="protein sequence ID" value="CAE7400709.1"/>
    <property type="molecule type" value="Genomic_DNA"/>
</dbReference>
<evidence type="ECO:0000313" key="7">
    <source>
        <dbReference type="EMBL" id="CAE7400709.1"/>
    </source>
</evidence>
<dbReference type="Proteomes" id="UP000649617">
    <property type="component" value="Unassembled WGS sequence"/>
</dbReference>
<dbReference type="InterPro" id="IPR014039">
    <property type="entry name" value="Transl_elong_EFTs/EF1B_dimer"/>
</dbReference>
<dbReference type="OrthoDB" id="277235at2759"/>
<dbReference type="SUPFAM" id="SSF46934">
    <property type="entry name" value="UBA-like"/>
    <property type="match status" value="1"/>
</dbReference>
<reference evidence="7" key="1">
    <citation type="submission" date="2021-02" db="EMBL/GenBank/DDBJ databases">
        <authorList>
            <person name="Dougan E. K."/>
            <person name="Rhodes N."/>
            <person name="Thang M."/>
            <person name="Chan C."/>
        </authorList>
    </citation>
    <scope>NUCLEOTIDE SEQUENCE</scope>
</reference>
<evidence type="ECO:0000259" key="6">
    <source>
        <dbReference type="Pfam" id="PF00889"/>
    </source>
</evidence>
<protein>
    <submittedName>
        <fullName evidence="7">PETs protein</fullName>
    </submittedName>
</protein>
<dbReference type="InterPro" id="IPR009060">
    <property type="entry name" value="UBA-like_sf"/>
</dbReference>
<dbReference type="SUPFAM" id="SSF54713">
    <property type="entry name" value="Elongation factor Ts (EF-Ts), dimerisation domain"/>
    <property type="match status" value="1"/>
</dbReference>
<comment type="caution">
    <text evidence="7">The sequence shown here is derived from an EMBL/GenBank/DDBJ whole genome shotgun (WGS) entry which is preliminary data.</text>
</comment>
<feature type="region of interest" description="Disordered" evidence="5">
    <location>
        <begin position="1"/>
        <end position="67"/>
    </location>
</feature>
<evidence type="ECO:0000256" key="5">
    <source>
        <dbReference type="SAM" id="MobiDB-lite"/>
    </source>
</evidence>
<evidence type="ECO:0000256" key="2">
    <source>
        <dbReference type="ARBA" id="ARBA00022768"/>
    </source>
</evidence>
<dbReference type="GO" id="GO:0070125">
    <property type="term" value="P:mitochondrial translational elongation"/>
    <property type="evidence" value="ECO:0007669"/>
    <property type="project" value="TreeGrafter"/>
</dbReference>
<dbReference type="GO" id="GO:0003746">
    <property type="term" value="F:translation elongation factor activity"/>
    <property type="evidence" value="ECO:0007669"/>
    <property type="project" value="UniProtKB-KW"/>
</dbReference>
<name>A0A812QS07_SYMPI</name>
<dbReference type="Gene3D" id="1.10.8.10">
    <property type="entry name" value="DNA helicase RuvA subunit, C-terminal domain"/>
    <property type="match status" value="1"/>
</dbReference>
<dbReference type="CDD" id="cd14275">
    <property type="entry name" value="UBA_EF-Ts"/>
    <property type="match status" value="1"/>
</dbReference>
<dbReference type="PROSITE" id="PS01126">
    <property type="entry name" value="EF_TS_1"/>
    <property type="match status" value="1"/>
</dbReference>
<accession>A0A812QS07</accession>
<dbReference type="InterPro" id="IPR018101">
    <property type="entry name" value="Transl_elong_Ts_CS"/>
</dbReference>
<dbReference type="InterPro" id="IPR036402">
    <property type="entry name" value="EF-Ts_dimer_sf"/>
</dbReference>
<feature type="non-terminal residue" evidence="7">
    <location>
        <position position="1"/>
    </location>
</feature>
<feature type="non-terminal residue" evidence="7">
    <location>
        <position position="159"/>
    </location>
</feature>
<dbReference type="GO" id="GO:0005739">
    <property type="term" value="C:mitochondrion"/>
    <property type="evidence" value="ECO:0007669"/>
    <property type="project" value="GOC"/>
</dbReference>
<dbReference type="Gene3D" id="3.30.479.20">
    <property type="entry name" value="Elongation factor Ts, dimerisation domain"/>
    <property type="match status" value="1"/>
</dbReference>
<organism evidence="7 8">
    <name type="scientific">Symbiodinium pilosum</name>
    <name type="common">Dinoflagellate</name>
    <dbReference type="NCBI Taxonomy" id="2952"/>
    <lineage>
        <taxon>Eukaryota</taxon>
        <taxon>Sar</taxon>
        <taxon>Alveolata</taxon>
        <taxon>Dinophyceae</taxon>
        <taxon>Suessiales</taxon>
        <taxon>Symbiodiniaceae</taxon>
        <taxon>Symbiodinium</taxon>
    </lineage>
</organism>
<dbReference type="FunFam" id="1.10.8.10:FF:000001">
    <property type="entry name" value="Elongation factor Ts"/>
    <property type="match status" value="1"/>
</dbReference>
<dbReference type="NCBIfam" id="TIGR00116">
    <property type="entry name" value="tsf"/>
    <property type="match status" value="1"/>
</dbReference>
<feature type="compositionally biased region" description="Basic and acidic residues" evidence="5">
    <location>
        <begin position="1"/>
        <end position="20"/>
    </location>
</feature>
<feature type="compositionally biased region" description="Basic and acidic residues" evidence="5">
    <location>
        <begin position="27"/>
        <end position="58"/>
    </location>
</feature>
<comment type="similarity">
    <text evidence="1">Belongs to the EF-Ts family.</text>
</comment>
<dbReference type="Pfam" id="PF00889">
    <property type="entry name" value="EF_TS"/>
    <property type="match status" value="1"/>
</dbReference>
<keyword evidence="3" id="KW-0648">Protein biosynthesis</keyword>
<evidence type="ECO:0000256" key="4">
    <source>
        <dbReference type="ARBA" id="ARBA00025453"/>
    </source>
</evidence>
<comment type="function">
    <text evidence="4">Associates with the EF-Tu.GDP complex and induces the exchange of GDP to GTP. It remains bound to the aminoacyl-tRNA.EF-Tu.GTP complex up to the GTP hydrolysis stage on the ribosome.</text>
</comment>
<evidence type="ECO:0000256" key="1">
    <source>
        <dbReference type="ARBA" id="ARBA00005532"/>
    </source>
</evidence>
<keyword evidence="8" id="KW-1185">Reference proteome</keyword>
<evidence type="ECO:0000256" key="3">
    <source>
        <dbReference type="ARBA" id="ARBA00022917"/>
    </source>
</evidence>
<feature type="domain" description="Translation elongation factor EFTs/EF1B dimerisation" evidence="6">
    <location>
        <begin position="130"/>
        <end position="158"/>
    </location>
</feature>
<keyword evidence="2" id="KW-0251">Elongation factor</keyword>